<dbReference type="AlphaFoldDB" id="A0A418WQE5"/>
<dbReference type="InterPro" id="IPR004358">
    <property type="entry name" value="Sig_transdc_His_kin-like_C"/>
</dbReference>
<dbReference type="CDD" id="cd00082">
    <property type="entry name" value="HisKA"/>
    <property type="match status" value="1"/>
</dbReference>
<comment type="catalytic activity">
    <reaction evidence="1">
        <text>ATP + protein L-histidine = ADP + protein N-phospho-L-histidine.</text>
        <dbReference type="EC" id="2.7.13.3"/>
    </reaction>
</comment>
<dbReference type="PANTHER" id="PTHR42878:SF7">
    <property type="entry name" value="SENSOR HISTIDINE KINASE GLRK"/>
    <property type="match status" value="1"/>
</dbReference>
<evidence type="ECO:0000259" key="10">
    <source>
        <dbReference type="PROSITE" id="PS50109"/>
    </source>
</evidence>
<evidence type="ECO:0000256" key="6">
    <source>
        <dbReference type="ARBA" id="ARBA00022777"/>
    </source>
</evidence>
<dbReference type="EC" id="2.7.13.3" evidence="2"/>
<dbReference type="Pfam" id="PF02518">
    <property type="entry name" value="HATPase_c"/>
    <property type="match status" value="1"/>
</dbReference>
<dbReference type="Proteomes" id="UP000286100">
    <property type="component" value="Unassembled WGS sequence"/>
</dbReference>
<evidence type="ECO:0000256" key="9">
    <source>
        <dbReference type="SAM" id="Coils"/>
    </source>
</evidence>
<dbReference type="CDD" id="cd00075">
    <property type="entry name" value="HATPase"/>
    <property type="match status" value="1"/>
</dbReference>
<evidence type="ECO:0000256" key="7">
    <source>
        <dbReference type="ARBA" id="ARBA00022840"/>
    </source>
</evidence>
<evidence type="ECO:0000256" key="1">
    <source>
        <dbReference type="ARBA" id="ARBA00000085"/>
    </source>
</evidence>
<dbReference type="InterPro" id="IPR036097">
    <property type="entry name" value="HisK_dim/P_sf"/>
</dbReference>
<dbReference type="GO" id="GO:0030295">
    <property type="term" value="F:protein kinase activator activity"/>
    <property type="evidence" value="ECO:0007669"/>
    <property type="project" value="TreeGrafter"/>
</dbReference>
<sequence>MRALRPLIVDGLDAFDALVDGIAAGSAVEQECEIDLVDGGAFLMRIKPCFDVDGAFTFGIVRLTDISELRATARQRDTMLQFLTHDMRSPQTSILALLAGATAENIAGDLSRRIAGHARQTLDLAEEFVQIARAEAADYEMELIDLRDVATDATEQLWAQTQARGMKIVLDLGDTELLVRGNASLLCRAVANLVSNAIKYGAPDGEVRVRTQVDEAGRAVCVVEDDGRGMAPEELARLFERFNRFAPADADASGVGLGLVLVRTVVAGHGGVVECVSERDKGSRFTLRLPRAEA</sequence>
<feature type="coiled-coil region" evidence="9">
    <location>
        <begin position="129"/>
        <end position="156"/>
    </location>
</feature>
<dbReference type="EMBL" id="QYUM01000002">
    <property type="protein sequence ID" value="RJF93465.1"/>
    <property type="molecule type" value="Genomic_DNA"/>
</dbReference>
<evidence type="ECO:0000256" key="4">
    <source>
        <dbReference type="ARBA" id="ARBA00022679"/>
    </source>
</evidence>
<keyword evidence="5" id="KW-0547">Nucleotide-binding</keyword>
<keyword evidence="3" id="KW-0597">Phosphoprotein</keyword>
<proteinExistence type="predicted"/>
<dbReference type="Gene3D" id="3.30.565.10">
    <property type="entry name" value="Histidine kinase-like ATPase, C-terminal domain"/>
    <property type="match status" value="1"/>
</dbReference>
<dbReference type="RefSeq" id="WP_119759743.1">
    <property type="nucleotide sequence ID" value="NZ_QYUM01000002.1"/>
</dbReference>
<accession>A0A418WQE5</accession>
<organism evidence="11 12">
    <name type="scientific">Sphingomonas cavernae</name>
    <dbReference type="NCBI Taxonomy" id="2320861"/>
    <lineage>
        <taxon>Bacteria</taxon>
        <taxon>Pseudomonadati</taxon>
        <taxon>Pseudomonadota</taxon>
        <taxon>Alphaproteobacteria</taxon>
        <taxon>Sphingomonadales</taxon>
        <taxon>Sphingomonadaceae</taxon>
        <taxon>Sphingomonas</taxon>
    </lineage>
</organism>
<dbReference type="SUPFAM" id="SSF55874">
    <property type="entry name" value="ATPase domain of HSP90 chaperone/DNA topoisomerase II/histidine kinase"/>
    <property type="match status" value="1"/>
</dbReference>
<dbReference type="OrthoDB" id="9789782at2"/>
<dbReference type="PRINTS" id="PR00344">
    <property type="entry name" value="BCTRLSENSOR"/>
</dbReference>
<dbReference type="InterPro" id="IPR003594">
    <property type="entry name" value="HATPase_dom"/>
</dbReference>
<keyword evidence="12" id="KW-1185">Reference proteome</keyword>
<comment type="caution">
    <text evidence="11">The sequence shown here is derived from an EMBL/GenBank/DDBJ whole genome shotgun (WGS) entry which is preliminary data.</text>
</comment>
<dbReference type="InterPro" id="IPR005467">
    <property type="entry name" value="His_kinase_dom"/>
</dbReference>
<dbReference type="PANTHER" id="PTHR42878">
    <property type="entry name" value="TWO-COMPONENT HISTIDINE KINASE"/>
    <property type="match status" value="1"/>
</dbReference>
<dbReference type="SMART" id="SM00387">
    <property type="entry name" value="HATPase_c"/>
    <property type="match status" value="1"/>
</dbReference>
<reference evidence="11 12" key="1">
    <citation type="submission" date="2018-09" db="EMBL/GenBank/DDBJ databases">
        <authorList>
            <person name="Zhu H."/>
        </authorList>
    </citation>
    <scope>NUCLEOTIDE SEQUENCE [LARGE SCALE GENOMIC DNA]</scope>
    <source>
        <strain evidence="11 12">K2R01-6</strain>
    </source>
</reference>
<dbReference type="GO" id="GO:0007234">
    <property type="term" value="P:osmosensory signaling via phosphorelay pathway"/>
    <property type="evidence" value="ECO:0007669"/>
    <property type="project" value="TreeGrafter"/>
</dbReference>
<evidence type="ECO:0000313" key="11">
    <source>
        <dbReference type="EMBL" id="RJF93465.1"/>
    </source>
</evidence>
<dbReference type="InterPro" id="IPR050351">
    <property type="entry name" value="BphY/WalK/GraS-like"/>
</dbReference>
<keyword evidence="9" id="KW-0175">Coiled coil</keyword>
<keyword evidence="6 11" id="KW-0418">Kinase</keyword>
<dbReference type="PROSITE" id="PS50109">
    <property type="entry name" value="HIS_KIN"/>
    <property type="match status" value="1"/>
</dbReference>
<dbReference type="InterPro" id="IPR003661">
    <property type="entry name" value="HisK_dim/P_dom"/>
</dbReference>
<evidence type="ECO:0000256" key="2">
    <source>
        <dbReference type="ARBA" id="ARBA00012438"/>
    </source>
</evidence>
<evidence type="ECO:0000313" key="12">
    <source>
        <dbReference type="Proteomes" id="UP000286100"/>
    </source>
</evidence>
<dbReference type="GO" id="GO:0000155">
    <property type="term" value="F:phosphorelay sensor kinase activity"/>
    <property type="evidence" value="ECO:0007669"/>
    <property type="project" value="InterPro"/>
</dbReference>
<keyword evidence="8" id="KW-0902">Two-component regulatory system</keyword>
<evidence type="ECO:0000256" key="3">
    <source>
        <dbReference type="ARBA" id="ARBA00022553"/>
    </source>
</evidence>
<dbReference type="GO" id="GO:0000156">
    <property type="term" value="F:phosphorelay response regulator activity"/>
    <property type="evidence" value="ECO:0007669"/>
    <property type="project" value="TreeGrafter"/>
</dbReference>
<keyword evidence="4" id="KW-0808">Transferase</keyword>
<name>A0A418WQE5_9SPHN</name>
<gene>
    <name evidence="11" type="ORF">D3876_03825</name>
</gene>
<dbReference type="GO" id="GO:0005524">
    <property type="term" value="F:ATP binding"/>
    <property type="evidence" value="ECO:0007669"/>
    <property type="project" value="UniProtKB-KW"/>
</dbReference>
<keyword evidence="7" id="KW-0067">ATP-binding</keyword>
<protein>
    <recommendedName>
        <fullName evidence="2">histidine kinase</fullName>
        <ecNumber evidence="2">2.7.13.3</ecNumber>
    </recommendedName>
</protein>
<dbReference type="SUPFAM" id="SSF47384">
    <property type="entry name" value="Homodimeric domain of signal transducing histidine kinase"/>
    <property type="match status" value="1"/>
</dbReference>
<evidence type="ECO:0000256" key="8">
    <source>
        <dbReference type="ARBA" id="ARBA00023012"/>
    </source>
</evidence>
<evidence type="ECO:0000256" key="5">
    <source>
        <dbReference type="ARBA" id="ARBA00022741"/>
    </source>
</evidence>
<feature type="domain" description="Histidine kinase" evidence="10">
    <location>
        <begin position="82"/>
        <end position="293"/>
    </location>
</feature>
<dbReference type="InterPro" id="IPR036890">
    <property type="entry name" value="HATPase_C_sf"/>
</dbReference>